<feature type="compositionally biased region" description="Low complexity" evidence="1">
    <location>
        <begin position="31"/>
        <end position="45"/>
    </location>
</feature>
<gene>
    <name evidence="3" type="ORF">E1218_18925</name>
</gene>
<evidence type="ECO:0000313" key="3">
    <source>
        <dbReference type="EMBL" id="TDD22763.1"/>
    </source>
</evidence>
<organism evidence="3 4">
    <name type="scientific">Kribbella turkmenica</name>
    <dbReference type="NCBI Taxonomy" id="2530375"/>
    <lineage>
        <taxon>Bacteria</taxon>
        <taxon>Bacillati</taxon>
        <taxon>Actinomycetota</taxon>
        <taxon>Actinomycetes</taxon>
        <taxon>Propionibacteriales</taxon>
        <taxon>Kribbellaceae</taxon>
        <taxon>Kribbella</taxon>
    </lineage>
</organism>
<keyword evidence="2" id="KW-0732">Signal</keyword>
<name>A0A4R4WY30_9ACTN</name>
<evidence type="ECO:0000256" key="2">
    <source>
        <dbReference type="SAM" id="SignalP"/>
    </source>
</evidence>
<dbReference type="Proteomes" id="UP000295172">
    <property type="component" value="Unassembled WGS sequence"/>
</dbReference>
<evidence type="ECO:0000256" key="1">
    <source>
        <dbReference type="SAM" id="MobiDB-lite"/>
    </source>
</evidence>
<proteinExistence type="predicted"/>
<dbReference type="AlphaFoldDB" id="A0A4R4WY30"/>
<accession>A0A4R4WY30</accession>
<sequence>MKRVATALAALVLLTACSGSDEPTANDGPKATESTGAPASAATPTVAPDLNATQVVSALSGAGYECTTDVAYAICRMGAAAVWVLTGDHPRPPVVSVHALGPVDVAWAEISNSLARILELAHVNQGAEIAAWFEQQKSRPVAQQTFGDWQADYSAEVDTDEPGVHLTLTDKLCTTRCQAE</sequence>
<keyword evidence="4" id="KW-1185">Reference proteome</keyword>
<reference evidence="3 4" key="1">
    <citation type="submission" date="2019-02" db="EMBL/GenBank/DDBJ databases">
        <title>Draft genome sequences of novel Actinobacteria.</title>
        <authorList>
            <person name="Sahin N."/>
            <person name="Ay H."/>
            <person name="Saygin H."/>
        </authorList>
    </citation>
    <scope>NUCLEOTIDE SEQUENCE [LARGE SCALE GENOMIC DNA]</scope>
    <source>
        <strain evidence="3 4">16K104</strain>
    </source>
</reference>
<feature type="signal peptide" evidence="2">
    <location>
        <begin position="1"/>
        <end position="25"/>
    </location>
</feature>
<evidence type="ECO:0008006" key="5">
    <source>
        <dbReference type="Google" id="ProtNLM"/>
    </source>
</evidence>
<evidence type="ECO:0000313" key="4">
    <source>
        <dbReference type="Proteomes" id="UP000295172"/>
    </source>
</evidence>
<dbReference type="EMBL" id="SMKR01000079">
    <property type="protein sequence ID" value="TDD22763.1"/>
    <property type="molecule type" value="Genomic_DNA"/>
</dbReference>
<dbReference type="OrthoDB" id="3828736at2"/>
<dbReference type="PROSITE" id="PS51257">
    <property type="entry name" value="PROKAR_LIPOPROTEIN"/>
    <property type="match status" value="1"/>
</dbReference>
<comment type="caution">
    <text evidence="3">The sequence shown here is derived from an EMBL/GenBank/DDBJ whole genome shotgun (WGS) entry which is preliminary data.</text>
</comment>
<feature type="region of interest" description="Disordered" evidence="1">
    <location>
        <begin position="21"/>
        <end position="45"/>
    </location>
</feature>
<feature type="chain" id="PRO_5020359425" description="Lipoprotein" evidence="2">
    <location>
        <begin position="26"/>
        <end position="180"/>
    </location>
</feature>
<protein>
    <recommendedName>
        <fullName evidence="5">Lipoprotein</fullName>
    </recommendedName>
</protein>